<dbReference type="CDD" id="cd16378">
    <property type="entry name" value="CcmH_N"/>
    <property type="match status" value="1"/>
</dbReference>
<keyword evidence="2 7" id="KW-0349">Heme</keyword>
<comment type="function">
    <text evidence="7">Possible subunit of a heme lyase.</text>
</comment>
<accession>A0A447ICP7</accession>
<evidence type="ECO:0000256" key="1">
    <source>
        <dbReference type="ARBA" id="ARBA00010342"/>
    </source>
</evidence>
<dbReference type="GO" id="GO:0046872">
    <property type="term" value="F:metal ion binding"/>
    <property type="evidence" value="ECO:0007669"/>
    <property type="project" value="UniProtKB-KW"/>
</dbReference>
<evidence type="ECO:0000256" key="7">
    <source>
        <dbReference type="RuleBase" id="RU364112"/>
    </source>
</evidence>
<dbReference type="InterPro" id="IPR051263">
    <property type="entry name" value="C-type_cytochrome_biogenesis"/>
</dbReference>
<protein>
    <recommendedName>
        <fullName evidence="7">Cytochrome c-type biogenesis protein</fullName>
    </recommendedName>
</protein>
<keyword evidence="7" id="KW-1133">Transmembrane helix</keyword>
<evidence type="ECO:0000256" key="3">
    <source>
        <dbReference type="ARBA" id="ARBA00022723"/>
    </source>
</evidence>
<dbReference type="AlphaFoldDB" id="A0A447ICP7"/>
<dbReference type="Proteomes" id="UP000268844">
    <property type="component" value="Unassembled WGS sequence"/>
</dbReference>
<dbReference type="GO" id="GO:0005886">
    <property type="term" value="C:plasma membrane"/>
    <property type="evidence" value="ECO:0007669"/>
    <property type="project" value="TreeGrafter"/>
</dbReference>
<dbReference type="Gene3D" id="1.10.8.640">
    <property type="entry name" value="Cytochrome C biogenesis protein"/>
    <property type="match status" value="1"/>
</dbReference>
<organism evidence="10 11">
    <name type="scientific">Devosia equisanguinis</name>
    <dbReference type="NCBI Taxonomy" id="2490941"/>
    <lineage>
        <taxon>Bacteria</taxon>
        <taxon>Pseudomonadati</taxon>
        <taxon>Pseudomonadota</taxon>
        <taxon>Alphaproteobacteria</taxon>
        <taxon>Hyphomicrobiales</taxon>
        <taxon>Devosiaceae</taxon>
        <taxon>Devosia</taxon>
    </lineage>
</organism>
<dbReference type="Pfam" id="PF03918">
    <property type="entry name" value="CcmH"/>
    <property type="match status" value="1"/>
</dbReference>
<evidence type="ECO:0000256" key="6">
    <source>
        <dbReference type="ARBA" id="ARBA00023004"/>
    </source>
</evidence>
<dbReference type="InterPro" id="IPR005616">
    <property type="entry name" value="CcmH/CycL/Ccl2/NrfF_N"/>
</dbReference>
<feature type="domain" description="CcmH/CycL/Ccl2/NrfF N-terminal" evidence="9">
    <location>
        <begin position="8"/>
        <end position="148"/>
    </location>
</feature>
<keyword evidence="4 7" id="KW-0732">Signal</keyword>
<reference evidence="10 11" key="1">
    <citation type="submission" date="2018-12" db="EMBL/GenBank/DDBJ databases">
        <authorList>
            <person name="Criscuolo A."/>
        </authorList>
    </citation>
    <scope>NUCLEOTIDE SEQUENCE [LARGE SCALE GENOMIC DNA]</scope>
    <source>
        <strain evidence="10">ACIP1116281</strain>
    </source>
</reference>
<keyword evidence="5" id="KW-0201">Cytochrome c-type biogenesis</keyword>
<name>A0A447ICP7_9HYPH</name>
<keyword evidence="11" id="KW-1185">Reference proteome</keyword>
<proteinExistence type="inferred from homology"/>
<gene>
    <name evidence="10" type="primary">ccmH</name>
    <name evidence="10" type="ORF">DEVEQU_02383</name>
</gene>
<feature type="chain" id="PRO_5018816701" description="Cytochrome c-type biogenesis protein" evidence="7">
    <location>
        <begin position="21"/>
        <end position="153"/>
    </location>
</feature>
<sequence length="153" mass="16817">MIWRALVLCLMLALPSAALAVSPDEVLADPVLESRARDISSGLRCLVCQNQSIDDSDADLARDLRLLVRERLVAGDSNDEVEQYLVDRYGEFVLLNPRVNSHTLLLWIATPGLLLAGLIAIFVASRRRKTSDPAPALTPQEQAALDALNRDED</sequence>
<dbReference type="PANTHER" id="PTHR47870:SF1">
    <property type="entry name" value="CYTOCHROME C-TYPE BIOGENESIS PROTEIN CCMH"/>
    <property type="match status" value="1"/>
</dbReference>
<evidence type="ECO:0000256" key="5">
    <source>
        <dbReference type="ARBA" id="ARBA00022748"/>
    </source>
</evidence>
<keyword evidence="7" id="KW-0812">Transmembrane</keyword>
<dbReference type="InterPro" id="IPR038297">
    <property type="entry name" value="CcmH/CycL/NrfF/Ccl2_sf"/>
</dbReference>
<keyword evidence="6 7" id="KW-0408">Iron</keyword>
<dbReference type="GO" id="GO:0017004">
    <property type="term" value="P:cytochrome complex assembly"/>
    <property type="evidence" value="ECO:0007669"/>
    <property type="project" value="UniProtKB-KW"/>
</dbReference>
<evidence type="ECO:0000259" key="9">
    <source>
        <dbReference type="Pfam" id="PF03918"/>
    </source>
</evidence>
<keyword evidence="3 7" id="KW-0479">Metal-binding</keyword>
<evidence type="ECO:0000256" key="2">
    <source>
        <dbReference type="ARBA" id="ARBA00022617"/>
    </source>
</evidence>
<dbReference type="PANTHER" id="PTHR47870">
    <property type="entry name" value="CYTOCHROME C-TYPE BIOGENESIS PROTEIN CCMH"/>
    <property type="match status" value="1"/>
</dbReference>
<evidence type="ECO:0000256" key="8">
    <source>
        <dbReference type="SAM" id="MobiDB-lite"/>
    </source>
</evidence>
<feature type="signal peptide" evidence="7">
    <location>
        <begin position="1"/>
        <end position="20"/>
    </location>
</feature>
<feature type="transmembrane region" description="Helical" evidence="7">
    <location>
        <begin position="104"/>
        <end position="124"/>
    </location>
</feature>
<keyword evidence="7" id="KW-0472">Membrane</keyword>
<dbReference type="RefSeq" id="WP_126150780.1">
    <property type="nucleotide sequence ID" value="NZ_JBHTMH010000001.1"/>
</dbReference>
<feature type="region of interest" description="Disordered" evidence="8">
    <location>
        <begin position="131"/>
        <end position="153"/>
    </location>
</feature>
<dbReference type="OrthoDB" id="9804975at2"/>
<evidence type="ECO:0000313" key="10">
    <source>
        <dbReference type="EMBL" id="VDS05242.1"/>
    </source>
</evidence>
<evidence type="ECO:0000256" key="4">
    <source>
        <dbReference type="ARBA" id="ARBA00022729"/>
    </source>
</evidence>
<evidence type="ECO:0000313" key="11">
    <source>
        <dbReference type="Proteomes" id="UP000268844"/>
    </source>
</evidence>
<dbReference type="EMBL" id="UZWD01000028">
    <property type="protein sequence ID" value="VDS05242.1"/>
    <property type="molecule type" value="Genomic_DNA"/>
</dbReference>
<comment type="similarity">
    <text evidence="1 7">Belongs to the CcmH/CycL/Ccl2/NrfF family.</text>
</comment>